<evidence type="ECO:0000313" key="2">
    <source>
        <dbReference type="Proteomes" id="UP000234323"/>
    </source>
</evidence>
<organism evidence="1 2">
    <name type="scientific">Rhizophagus irregularis</name>
    <dbReference type="NCBI Taxonomy" id="588596"/>
    <lineage>
        <taxon>Eukaryota</taxon>
        <taxon>Fungi</taxon>
        <taxon>Fungi incertae sedis</taxon>
        <taxon>Mucoromycota</taxon>
        <taxon>Glomeromycotina</taxon>
        <taxon>Glomeromycetes</taxon>
        <taxon>Glomerales</taxon>
        <taxon>Glomeraceae</taxon>
        <taxon>Rhizophagus</taxon>
    </lineage>
</organism>
<keyword evidence="2" id="KW-1185">Reference proteome</keyword>
<protein>
    <submittedName>
        <fullName evidence="1">Uncharacterized protein</fullName>
    </submittedName>
</protein>
<comment type="caution">
    <text evidence="1">The sequence shown here is derived from an EMBL/GenBank/DDBJ whole genome shotgun (WGS) entry which is preliminary data.</text>
</comment>
<name>A0A2I1G6Y8_9GLOM</name>
<reference evidence="1 2" key="1">
    <citation type="submission" date="2015-10" db="EMBL/GenBank/DDBJ databases">
        <title>Genome analyses suggest a sexual origin of heterokaryosis in a supposedly ancient asexual fungus.</title>
        <authorList>
            <person name="Ropars J."/>
            <person name="Sedzielewska K."/>
            <person name="Noel J."/>
            <person name="Charron P."/>
            <person name="Farinelli L."/>
            <person name="Marton T."/>
            <person name="Kruger M."/>
            <person name="Pelin A."/>
            <person name="Brachmann A."/>
            <person name="Corradi N."/>
        </authorList>
    </citation>
    <scope>NUCLEOTIDE SEQUENCE [LARGE SCALE GENOMIC DNA]</scope>
    <source>
        <strain evidence="1 2">A4</strain>
    </source>
</reference>
<gene>
    <name evidence="1" type="ORF">RhiirA4_456142</name>
</gene>
<dbReference type="AlphaFoldDB" id="A0A2I1G6Y8"/>
<sequence length="88" mass="9841">MGGHDSKSLFKYSDGNYELEISEKSEAVQIISFNLTIKSSTDPTLPSKWVEIEASSLDDILACVHQYVVILTGDKEIMHSDYLITKIC</sequence>
<proteinExistence type="predicted"/>
<accession>A0A2I1G6Y8</accession>
<dbReference type="EMBL" id="LLXI01000194">
    <property type="protein sequence ID" value="PKY42360.1"/>
    <property type="molecule type" value="Genomic_DNA"/>
</dbReference>
<evidence type="ECO:0000313" key="1">
    <source>
        <dbReference type="EMBL" id="PKY42360.1"/>
    </source>
</evidence>
<dbReference type="Proteomes" id="UP000234323">
    <property type="component" value="Unassembled WGS sequence"/>
</dbReference>